<dbReference type="Proteomes" id="UP000233551">
    <property type="component" value="Unassembled WGS sequence"/>
</dbReference>
<dbReference type="EMBL" id="PGOL01000357">
    <property type="protein sequence ID" value="PKI71843.1"/>
    <property type="molecule type" value="Genomic_DNA"/>
</dbReference>
<sequence length="419" mass="44608">MPSGAKKRKANKKKKAQQPHQSSHETDDPRQHEEKDSDGGEVEVLSPASQGGHRDPFPNDGAEEFEDPPPAGSHASESKSFEMEGPVDSVGAPKLLGLEENENVEIVKEVNSEDISERKTVDIECVDVEAVEIVANGAEGKANGVSLDNGSQVFEEKKVEMEEVEAVALEASNTNDFVKQIDSLPEASNTNDFVKQIDSLPEEPVQIVENTLVVDSIEPVPSAFESENVIHVTKALVEETPAGSASTLKDQHEKLRPEIDELPQVSETVPEASSVKVHETAVDATDEIAGKSSCDEKEGKLLVSPATKAKETVAVVTDEIAGKSSSDKKEGKLLVSPATNVVTDGNAGKLSSDEKEGKLSASPEAPIAQARDVVEAAKEAERPQPSENQTPMAPAPRVSQKTSLLSCCGILDVIMGSSR</sequence>
<name>A0A2I0KU37_PUNGR</name>
<reference evidence="1 2" key="1">
    <citation type="submission" date="2017-11" db="EMBL/GenBank/DDBJ databases">
        <title>De-novo sequencing of pomegranate (Punica granatum L.) genome.</title>
        <authorList>
            <person name="Akparov Z."/>
            <person name="Amiraslanov A."/>
            <person name="Hajiyeva S."/>
            <person name="Abbasov M."/>
            <person name="Kaur K."/>
            <person name="Hamwieh A."/>
            <person name="Solovyev V."/>
            <person name="Salamov A."/>
            <person name="Braich B."/>
            <person name="Kosarev P."/>
            <person name="Mahmoud A."/>
            <person name="Hajiyev E."/>
            <person name="Babayeva S."/>
            <person name="Izzatullayeva V."/>
            <person name="Mammadov A."/>
            <person name="Mammadov A."/>
            <person name="Sharifova S."/>
            <person name="Ojaghi J."/>
            <person name="Eynullazada K."/>
            <person name="Bayramov B."/>
            <person name="Abdulazimova A."/>
            <person name="Shahmuradov I."/>
        </authorList>
    </citation>
    <scope>NUCLEOTIDE SEQUENCE [LARGE SCALE GENOMIC DNA]</scope>
    <source>
        <strain evidence="2">cv. AG2017</strain>
        <tissue evidence="1">Leaf</tissue>
    </source>
</reference>
<dbReference type="STRING" id="22663.A0A2I0KU37"/>
<gene>
    <name evidence="1" type="ORF">CRG98_007782</name>
</gene>
<proteinExistence type="predicted"/>
<dbReference type="AlphaFoldDB" id="A0A2I0KU37"/>
<dbReference type="PANTHER" id="PTHR37187">
    <property type="entry name" value="EXPRESSED PROTEIN"/>
    <property type="match status" value="1"/>
</dbReference>
<organism evidence="1 2">
    <name type="scientific">Punica granatum</name>
    <name type="common">Pomegranate</name>
    <dbReference type="NCBI Taxonomy" id="22663"/>
    <lineage>
        <taxon>Eukaryota</taxon>
        <taxon>Viridiplantae</taxon>
        <taxon>Streptophyta</taxon>
        <taxon>Embryophyta</taxon>
        <taxon>Tracheophyta</taxon>
        <taxon>Spermatophyta</taxon>
        <taxon>Magnoliopsida</taxon>
        <taxon>eudicotyledons</taxon>
        <taxon>Gunneridae</taxon>
        <taxon>Pentapetalae</taxon>
        <taxon>rosids</taxon>
        <taxon>malvids</taxon>
        <taxon>Myrtales</taxon>
        <taxon>Lythraceae</taxon>
        <taxon>Punica</taxon>
    </lineage>
</organism>
<protein>
    <submittedName>
        <fullName evidence="1">Uncharacterized protein</fullName>
    </submittedName>
</protein>
<dbReference type="OrthoDB" id="1930727at2759"/>
<evidence type="ECO:0000313" key="2">
    <source>
        <dbReference type="Proteomes" id="UP000233551"/>
    </source>
</evidence>
<dbReference type="GeneID" id="116199663"/>
<comment type="caution">
    <text evidence="1">The sequence shown here is derived from an EMBL/GenBank/DDBJ whole genome shotgun (WGS) entry which is preliminary data.</text>
</comment>
<dbReference type="PANTHER" id="PTHR37187:SF7">
    <property type="entry name" value="EXPRESSED PROTEIN"/>
    <property type="match status" value="1"/>
</dbReference>
<accession>A0A2I0KU37</accession>
<evidence type="ECO:0000313" key="1">
    <source>
        <dbReference type="EMBL" id="PKI71843.1"/>
    </source>
</evidence>
<keyword evidence="2" id="KW-1185">Reference proteome</keyword>